<feature type="region of interest" description="Disordered" evidence="1">
    <location>
        <begin position="561"/>
        <end position="581"/>
    </location>
</feature>
<sequence length="600" mass="68093">MSGILDDDDSISMSQHAHVADVARGSLRSCFGPGFLDGGVNDPPAPPSSRRHGKYFNDPLHGHIWMHPTYLDFIDTPAFQRLRSLHQLGLTYYVYDGASHKRFEHCLGVSHIACSVAERIWMMQGSNKGYGVIPGDTVDINRRDVLVTGLAGLCHDLGHGPFSHVFDREFLRAKGIVGWDHEDMSCKMFDHIRDEGHIDSISDEEARMVKLMIPGGPEHRRQAPQEKRFLFDIVANYRNSIDVDKFDYLQRDAQNCGVKVSCDFNRLIQFSKVIQNEICFKWSEYLNIAELFHSRSIMHRKVYTHRKAKAIEFMVVDALLEADQTLKLTEKIHDPQDFIHLNDSILETISSYGFFYPGTLPEEVQGPMRRAQAIVEQLRRRQLYRYVNELMVPSHELQHYKPPSSAELCSHYHSDGEVSLDPSKVIVSVSEINWTKKGTNPIDNVGFFDSYDDTEKREVHAHQITSMMPSEFQERSLRVYSRDRNPKVCAALNKAIDNYRRKQWGAKVELATPCKKSSCGEEGSLPSLPTAGLHFSQESLRPSSQALRAAQLDVIEEYGVHTQDGQEGNTEADGEGDAEVWVGGKCNKRRRSLQDQIDGA</sequence>
<dbReference type="Proteomes" id="UP000815325">
    <property type="component" value="Unassembled WGS sequence"/>
</dbReference>
<organism evidence="3 4">
    <name type="scientific">Dunaliella salina</name>
    <name type="common">Green alga</name>
    <name type="synonym">Protococcus salinus</name>
    <dbReference type="NCBI Taxonomy" id="3046"/>
    <lineage>
        <taxon>Eukaryota</taxon>
        <taxon>Viridiplantae</taxon>
        <taxon>Chlorophyta</taxon>
        <taxon>core chlorophytes</taxon>
        <taxon>Chlorophyceae</taxon>
        <taxon>CS clade</taxon>
        <taxon>Chlamydomonadales</taxon>
        <taxon>Dunaliellaceae</taxon>
        <taxon>Dunaliella</taxon>
    </lineage>
</organism>
<dbReference type="Pfam" id="PF01966">
    <property type="entry name" value="HD"/>
    <property type="match status" value="1"/>
</dbReference>
<dbReference type="EMBL" id="MU069440">
    <property type="protein sequence ID" value="KAF5843600.1"/>
    <property type="molecule type" value="Genomic_DNA"/>
</dbReference>
<feature type="domain" description="HD/PDEase" evidence="2">
    <location>
        <begin position="98"/>
        <end position="258"/>
    </location>
</feature>
<dbReference type="InterPro" id="IPR003607">
    <property type="entry name" value="HD/PDEase_dom"/>
</dbReference>
<dbReference type="InterPro" id="IPR006674">
    <property type="entry name" value="HD_domain"/>
</dbReference>
<name>A0ABQ7H9V0_DUNSA</name>
<accession>A0ABQ7H9V0</accession>
<dbReference type="CDD" id="cd00077">
    <property type="entry name" value="HDc"/>
    <property type="match status" value="1"/>
</dbReference>
<dbReference type="InterPro" id="IPR050135">
    <property type="entry name" value="dGTPase-like"/>
</dbReference>
<protein>
    <recommendedName>
        <fullName evidence="2">HD/PDEase domain-containing protein</fullName>
    </recommendedName>
</protein>
<proteinExistence type="predicted"/>
<dbReference type="Gene3D" id="3.30.70.2760">
    <property type="match status" value="1"/>
</dbReference>
<evidence type="ECO:0000313" key="3">
    <source>
        <dbReference type="EMBL" id="KAF5843600.1"/>
    </source>
</evidence>
<dbReference type="SUPFAM" id="SSF109604">
    <property type="entry name" value="HD-domain/PDEase-like"/>
    <property type="match status" value="1"/>
</dbReference>
<dbReference type="SMART" id="SM00471">
    <property type="entry name" value="HDc"/>
    <property type="match status" value="1"/>
</dbReference>
<evidence type="ECO:0000259" key="2">
    <source>
        <dbReference type="SMART" id="SM00471"/>
    </source>
</evidence>
<dbReference type="PANTHER" id="PTHR11373:SF4">
    <property type="entry name" value="DEOXYNUCLEOSIDE TRIPHOSPHATE TRIPHOSPHOHYDROLASE SAMHD1"/>
    <property type="match status" value="1"/>
</dbReference>
<comment type="caution">
    <text evidence="3">The sequence shown here is derived from an EMBL/GenBank/DDBJ whole genome shotgun (WGS) entry which is preliminary data.</text>
</comment>
<evidence type="ECO:0000256" key="1">
    <source>
        <dbReference type="SAM" id="MobiDB-lite"/>
    </source>
</evidence>
<keyword evidence="4" id="KW-1185">Reference proteome</keyword>
<gene>
    <name evidence="3" type="ORF">DUNSADRAFT_12862</name>
</gene>
<dbReference type="PANTHER" id="PTHR11373">
    <property type="entry name" value="DEOXYNUCLEOSIDE TRIPHOSPHATE TRIPHOSPHOHYDROLASE"/>
    <property type="match status" value="1"/>
</dbReference>
<reference evidence="3" key="1">
    <citation type="submission" date="2017-08" db="EMBL/GenBank/DDBJ databases">
        <authorList>
            <person name="Polle J.E."/>
            <person name="Barry K."/>
            <person name="Cushman J."/>
            <person name="Schmutz J."/>
            <person name="Tran D."/>
            <person name="Hathwaick L.T."/>
            <person name="Yim W.C."/>
            <person name="Jenkins J."/>
            <person name="Mckie-Krisberg Z.M."/>
            <person name="Prochnik S."/>
            <person name="Lindquist E."/>
            <person name="Dockter R.B."/>
            <person name="Adam C."/>
            <person name="Molina H."/>
            <person name="Bunkerborg J."/>
            <person name="Jin E."/>
            <person name="Buchheim M."/>
            <person name="Magnuson J."/>
        </authorList>
    </citation>
    <scope>NUCLEOTIDE SEQUENCE</scope>
    <source>
        <strain evidence="3">CCAP 19/18</strain>
    </source>
</reference>
<evidence type="ECO:0000313" key="4">
    <source>
        <dbReference type="Proteomes" id="UP000815325"/>
    </source>
</evidence>
<dbReference type="Gene3D" id="1.10.3210.10">
    <property type="entry name" value="Hypothetical protein af1432"/>
    <property type="match status" value="1"/>
</dbReference>